<evidence type="ECO:0000256" key="6">
    <source>
        <dbReference type="SAM" id="SignalP"/>
    </source>
</evidence>
<dbReference type="Gene3D" id="3.90.226.10">
    <property type="entry name" value="2-enoyl-CoA Hydratase, Chain A, domain 1"/>
    <property type="match status" value="1"/>
</dbReference>
<dbReference type="InterPro" id="IPR029045">
    <property type="entry name" value="ClpP/crotonase-like_dom_sf"/>
</dbReference>
<evidence type="ECO:0000256" key="1">
    <source>
        <dbReference type="ARBA" id="ARBA00009179"/>
    </source>
</evidence>
<dbReference type="GO" id="GO:0007165">
    <property type="term" value="P:signal transduction"/>
    <property type="evidence" value="ECO:0007669"/>
    <property type="project" value="TreeGrafter"/>
</dbReference>
<dbReference type="Pfam" id="PF17804">
    <property type="entry name" value="TSP_NTD"/>
    <property type="match status" value="1"/>
</dbReference>
<dbReference type="CDD" id="cd07560">
    <property type="entry name" value="Peptidase_S41_CPP"/>
    <property type="match status" value="1"/>
</dbReference>
<dbReference type="SUPFAM" id="SSF50156">
    <property type="entry name" value="PDZ domain-like"/>
    <property type="match status" value="1"/>
</dbReference>
<dbReference type="Pfam" id="PF00595">
    <property type="entry name" value="PDZ"/>
    <property type="match status" value="1"/>
</dbReference>
<proteinExistence type="inferred from homology"/>
<dbReference type="GO" id="GO:0008236">
    <property type="term" value="F:serine-type peptidase activity"/>
    <property type="evidence" value="ECO:0007669"/>
    <property type="project" value="UniProtKB-KW"/>
</dbReference>
<evidence type="ECO:0000256" key="5">
    <source>
        <dbReference type="RuleBase" id="RU004404"/>
    </source>
</evidence>
<dbReference type="FunFam" id="3.90.226.10:FF:000090">
    <property type="entry name" value="Tail-specific protease"/>
    <property type="match status" value="1"/>
</dbReference>
<dbReference type="PANTHER" id="PTHR32060:SF22">
    <property type="entry name" value="CARBOXYL-TERMINAL-PROCESSING PEPTIDASE 3, CHLOROPLASTIC"/>
    <property type="match status" value="1"/>
</dbReference>
<evidence type="ECO:0000256" key="4">
    <source>
        <dbReference type="ARBA" id="ARBA00022825"/>
    </source>
</evidence>
<feature type="chain" id="PRO_5011973083" evidence="6">
    <location>
        <begin position="18"/>
        <end position="733"/>
    </location>
</feature>
<keyword evidence="9" id="KW-1185">Reference proteome</keyword>
<dbReference type="InterPro" id="IPR040573">
    <property type="entry name" value="TSP_N"/>
</dbReference>
<keyword evidence="4 5" id="KW-0720">Serine protease</keyword>
<dbReference type="PROSITE" id="PS50106">
    <property type="entry name" value="PDZ"/>
    <property type="match status" value="1"/>
</dbReference>
<dbReference type="Gene3D" id="2.30.42.10">
    <property type="match status" value="1"/>
</dbReference>
<dbReference type="InterPro" id="IPR036034">
    <property type="entry name" value="PDZ_sf"/>
</dbReference>
<dbReference type="OrthoDB" id="9812068at2"/>
<dbReference type="SMART" id="SM00245">
    <property type="entry name" value="TSPc"/>
    <property type="match status" value="1"/>
</dbReference>
<dbReference type="GO" id="GO:0030288">
    <property type="term" value="C:outer membrane-bounded periplasmic space"/>
    <property type="evidence" value="ECO:0007669"/>
    <property type="project" value="TreeGrafter"/>
</dbReference>
<dbReference type="Pfam" id="PF03572">
    <property type="entry name" value="Peptidase_S41"/>
    <property type="match status" value="1"/>
</dbReference>
<protein>
    <submittedName>
        <fullName evidence="8">Carboxyl-terminal processing protease</fullName>
    </submittedName>
</protein>
<evidence type="ECO:0000256" key="3">
    <source>
        <dbReference type="ARBA" id="ARBA00022801"/>
    </source>
</evidence>
<dbReference type="SUPFAM" id="SSF52096">
    <property type="entry name" value="ClpP/crotonase"/>
    <property type="match status" value="1"/>
</dbReference>
<keyword evidence="2 5" id="KW-0645">Protease</keyword>
<organism evidence="8 9">
    <name type="scientific">Flagellimonas pacifica</name>
    <dbReference type="NCBI Taxonomy" id="1247520"/>
    <lineage>
        <taxon>Bacteria</taxon>
        <taxon>Pseudomonadati</taxon>
        <taxon>Bacteroidota</taxon>
        <taxon>Flavobacteriia</taxon>
        <taxon>Flavobacteriales</taxon>
        <taxon>Flavobacteriaceae</taxon>
        <taxon>Flagellimonas</taxon>
    </lineage>
</organism>
<dbReference type="EMBL" id="OBEH01000001">
    <property type="protein sequence ID" value="SNY94483.1"/>
    <property type="molecule type" value="Genomic_DNA"/>
</dbReference>
<dbReference type="AlphaFoldDB" id="A0A285MCP7"/>
<dbReference type="Proteomes" id="UP000219048">
    <property type="component" value="Unassembled WGS sequence"/>
</dbReference>
<comment type="similarity">
    <text evidence="1 5">Belongs to the peptidase S41A family.</text>
</comment>
<keyword evidence="3 5" id="KW-0378">Hydrolase</keyword>
<dbReference type="InterPro" id="IPR001478">
    <property type="entry name" value="PDZ"/>
</dbReference>
<dbReference type="PROSITE" id="PS51257">
    <property type="entry name" value="PROKAR_LIPOPROTEIN"/>
    <property type="match status" value="1"/>
</dbReference>
<feature type="signal peptide" evidence="6">
    <location>
        <begin position="1"/>
        <end position="17"/>
    </location>
</feature>
<evidence type="ECO:0000259" key="7">
    <source>
        <dbReference type="PROSITE" id="PS50106"/>
    </source>
</evidence>
<feature type="domain" description="PDZ" evidence="7">
    <location>
        <begin position="269"/>
        <end position="355"/>
    </location>
</feature>
<dbReference type="SMART" id="SM00228">
    <property type="entry name" value="PDZ"/>
    <property type="match status" value="1"/>
</dbReference>
<gene>
    <name evidence="8" type="ORF">SAMN06265377_0142</name>
</gene>
<accession>A0A285MCP7</accession>
<name>A0A285MCP7_9FLAO</name>
<dbReference type="GO" id="GO:0006508">
    <property type="term" value="P:proteolysis"/>
    <property type="evidence" value="ECO:0007669"/>
    <property type="project" value="UniProtKB-KW"/>
</dbReference>
<dbReference type="GO" id="GO:0004175">
    <property type="term" value="F:endopeptidase activity"/>
    <property type="evidence" value="ECO:0007669"/>
    <property type="project" value="TreeGrafter"/>
</dbReference>
<sequence>MKKNFTLALLVILVAVASCSFTNKSFENDDKDKLLLDLITYVLERGHYEPKDLNDNFSSNVFDDFIDILDPTKRYFLASDVREFEKYRFQIDDEIKNTDITFFNIVYQRLMKRMDEAKEVYKEVLSEPFDYTIPEDINIDYKDQEYASNKKQLKERWRKQLKYNTLGVFDNKINNKLVESSTGAAVGEGGDIASTSVNLKLENVNGVLKDVTVKEIEIASRENTKNTLDEFFDFIDDFERKDWFVQYINTIVDEFDPHTFYFAPDDKEKFDIGMSGKFEGIGARLQKKPEGARIVEIISGGPVWREQSLEVGDEILKVGQEGEEPTDIVGMRLDDAIKLIKGPKGTIVDLTVRRVDGTIDVISITRDVVQLEESFAKSATVKKDENKYGLINLPKFYVDFEDYTERNAATDVAKEVERLKQEGVEGIVLDLRDNGGGSLKTVVEMAGLFIKDGPIVQVRSSGQRKEVHEDKDERIQWDGPLVILVNELSASASEILAAAMQDYKRAVVIGSKQTFGKGTVQNVIPLDNIVRSNEHGDLGAIKLTTQKFYRINGGSTQLEGVKSDIVVPDRYSYIDLGERDQENPLGWDKITPADYKIWDGYIDFEVAVANSKKRMTNNAQIKLIEENAKWLKEQQDDVIVSLNYDIYKNKTEKDKKRSEYFKRLREYDSKLTFESLKYETELFTKDSVLREKRNRWHKNLAKDIYVEEAVNVLRDLQLNNIKHSERKLASVKG</sequence>
<dbReference type="InterPro" id="IPR005151">
    <property type="entry name" value="Tail-specific_protease"/>
</dbReference>
<evidence type="ECO:0000313" key="8">
    <source>
        <dbReference type="EMBL" id="SNY94483.1"/>
    </source>
</evidence>
<dbReference type="Pfam" id="PF11818">
    <property type="entry name" value="DUF3340"/>
    <property type="match status" value="1"/>
</dbReference>
<dbReference type="RefSeq" id="WP_097043813.1">
    <property type="nucleotide sequence ID" value="NZ_OBEH01000001.1"/>
</dbReference>
<evidence type="ECO:0000256" key="2">
    <source>
        <dbReference type="ARBA" id="ARBA00022670"/>
    </source>
</evidence>
<dbReference type="InterPro" id="IPR004447">
    <property type="entry name" value="Peptidase_S41A"/>
</dbReference>
<dbReference type="NCBIfam" id="TIGR00225">
    <property type="entry name" value="prc"/>
    <property type="match status" value="1"/>
</dbReference>
<dbReference type="CDD" id="cd06782">
    <property type="entry name" value="cpPDZ_CPP-like"/>
    <property type="match status" value="1"/>
</dbReference>
<dbReference type="PANTHER" id="PTHR32060">
    <property type="entry name" value="TAIL-SPECIFIC PROTEASE"/>
    <property type="match status" value="1"/>
</dbReference>
<reference evidence="9" key="1">
    <citation type="submission" date="2017-09" db="EMBL/GenBank/DDBJ databases">
        <authorList>
            <person name="Varghese N."/>
            <person name="Submissions S."/>
        </authorList>
    </citation>
    <scope>NUCLEOTIDE SEQUENCE [LARGE SCALE GENOMIC DNA]</scope>
    <source>
        <strain evidence="9">DSM 25885</strain>
    </source>
</reference>
<keyword evidence="6" id="KW-0732">Signal</keyword>
<dbReference type="InterPro" id="IPR020992">
    <property type="entry name" value="Tail_Prtase_C"/>
</dbReference>
<evidence type="ECO:0000313" key="9">
    <source>
        <dbReference type="Proteomes" id="UP000219048"/>
    </source>
</evidence>